<dbReference type="AlphaFoldDB" id="A0A6I9UPQ6"/>
<dbReference type="OrthoDB" id="10059102at2759"/>
<reference evidence="7" key="1">
    <citation type="submission" date="2025-08" db="UniProtKB">
        <authorList>
            <consortium name="RefSeq"/>
        </authorList>
    </citation>
    <scope>IDENTIFICATION</scope>
    <source>
        <tissue evidence="7">Adult</tissue>
    </source>
</reference>
<evidence type="ECO:0000256" key="3">
    <source>
        <dbReference type="ARBA" id="ARBA00022825"/>
    </source>
</evidence>
<keyword evidence="2" id="KW-0378">Hydrolase</keyword>
<evidence type="ECO:0000313" key="7">
    <source>
        <dbReference type="RefSeq" id="XP_011197486.2"/>
    </source>
</evidence>
<keyword evidence="4" id="KW-0732">Signal</keyword>
<keyword evidence="3" id="KW-0720">Serine protease</keyword>
<evidence type="ECO:0000256" key="1">
    <source>
        <dbReference type="ARBA" id="ARBA00022670"/>
    </source>
</evidence>
<dbReference type="GO" id="GO:0005615">
    <property type="term" value="C:extracellular space"/>
    <property type="evidence" value="ECO:0007669"/>
    <property type="project" value="TreeGrafter"/>
</dbReference>
<dbReference type="Pfam" id="PF00089">
    <property type="entry name" value="Trypsin"/>
    <property type="match status" value="1"/>
</dbReference>
<dbReference type="CDD" id="cd00190">
    <property type="entry name" value="Tryp_SPc"/>
    <property type="match status" value="1"/>
</dbReference>
<dbReference type="KEGG" id="bdr:105222022"/>
<gene>
    <name evidence="7" type="primary">LOC105222022</name>
</gene>
<organism evidence="6 7">
    <name type="scientific">Bactrocera dorsalis</name>
    <name type="common">Oriental fruit fly</name>
    <name type="synonym">Dacus dorsalis</name>
    <dbReference type="NCBI Taxonomy" id="27457"/>
    <lineage>
        <taxon>Eukaryota</taxon>
        <taxon>Metazoa</taxon>
        <taxon>Ecdysozoa</taxon>
        <taxon>Arthropoda</taxon>
        <taxon>Hexapoda</taxon>
        <taxon>Insecta</taxon>
        <taxon>Pterygota</taxon>
        <taxon>Neoptera</taxon>
        <taxon>Endopterygota</taxon>
        <taxon>Diptera</taxon>
        <taxon>Brachycera</taxon>
        <taxon>Muscomorpha</taxon>
        <taxon>Tephritoidea</taxon>
        <taxon>Tephritidae</taxon>
        <taxon>Bactrocera</taxon>
        <taxon>Bactrocera</taxon>
    </lineage>
</organism>
<dbReference type="InterPro" id="IPR043504">
    <property type="entry name" value="Peptidase_S1_PA_chymotrypsin"/>
</dbReference>
<dbReference type="RefSeq" id="XP_011197486.2">
    <property type="nucleotide sequence ID" value="XM_011199184.2"/>
</dbReference>
<dbReference type="InParanoid" id="A0A6I9UPQ6"/>
<dbReference type="PRINTS" id="PR00722">
    <property type="entry name" value="CHYMOTRYPSIN"/>
</dbReference>
<dbReference type="PANTHER" id="PTHR24264">
    <property type="entry name" value="TRYPSIN-RELATED"/>
    <property type="match status" value="1"/>
</dbReference>
<proteinExistence type="predicted"/>
<dbReference type="PROSITE" id="PS50240">
    <property type="entry name" value="TRYPSIN_DOM"/>
    <property type="match status" value="1"/>
</dbReference>
<evidence type="ECO:0000256" key="4">
    <source>
        <dbReference type="SAM" id="SignalP"/>
    </source>
</evidence>
<dbReference type="InterPro" id="IPR050127">
    <property type="entry name" value="Serine_Proteases_S1"/>
</dbReference>
<dbReference type="GO" id="GO:0006508">
    <property type="term" value="P:proteolysis"/>
    <property type="evidence" value="ECO:0007669"/>
    <property type="project" value="UniProtKB-KW"/>
</dbReference>
<feature type="signal peptide" evidence="4">
    <location>
        <begin position="1"/>
        <end position="27"/>
    </location>
</feature>
<dbReference type="Gene3D" id="2.40.10.10">
    <property type="entry name" value="Trypsin-like serine proteases"/>
    <property type="match status" value="1"/>
</dbReference>
<sequence>MSTILLQLSPILCCTTLFLLLAQNVHSLRNVCLYNNHNITQSNRPNLNFPLLNGTERFKRLQLFKHIVSIRTSRATAFFGDNHICTGSIISSNLILTSAHCVIDRRKIITRTHRLVVVAGAPNRLVRSKRTLEMKVLQVMPHKEFIPAGAHDIALLRIAKSFPDDNDFIKVIPLNDEIIPNGTKCSILGWGQLFYRGPYAAATVNAVLTVFSYDYCQKFYPDVFDETMMCAGKTDPWDLNACRGDAGGPLICGDFVAAVVSWSSYCGEIRKPTLFTSVHHHLAWIRKTGAGGATIVKAIKSVDLFLYTLSIHIYF</sequence>
<dbReference type="PANTHER" id="PTHR24264:SF54">
    <property type="entry name" value="PEPTIDASE S1 DOMAIN-CONTAINING PROTEIN"/>
    <property type="match status" value="1"/>
</dbReference>
<dbReference type="GeneID" id="105222022"/>
<keyword evidence="6" id="KW-1185">Reference proteome</keyword>
<dbReference type="InterPro" id="IPR001254">
    <property type="entry name" value="Trypsin_dom"/>
</dbReference>
<accession>A0A6I9UPQ6</accession>
<evidence type="ECO:0000313" key="6">
    <source>
        <dbReference type="Proteomes" id="UP001652620"/>
    </source>
</evidence>
<name>A0A6I9UPQ6_BACDO</name>
<feature type="chain" id="PRO_5045468701" evidence="4">
    <location>
        <begin position="28"/>
        <end position="315"/>
    </location>
</feature>
<dbReference type="SUPFAM" id="SSF50494">
    <property type="entry name" value="Trypsin-like serine proteases"/>
    <property type="match status" value="1"/>
</dbReference>
<dbReference type="InterPro" id="IPR009003">
    <property type="entry name" value="Peptidase_S1_PA"/>
</dbReference>
<keyword evidence="1" id="KW-0645">Protease</keyword>
<dbReference type="InterPro" id="IPR001314">
    <property type="entry name" value="Peptidase_S1A"/>
</dbReference>
<dbReference type="Proteomes" id="UP001652620">
    <property type="component" value="Chromosome 4"/>
</dbReference>
<feature type="domain" description="Peptidase S1" evidence="5">
    <location>
        <begin position="51"/>
        <end position="290"/>
    </location>
</feature>
<evidence type="ECO:0000256" key="2">
    <source>
        <dbReference type="ARBA" id="ARBA00022801"/>
    </source>
</evidence>
<dbReference type="SMART" id="SM00020">
    <property type="entry name" value="Tryp_SPc"/>
    <property type="match status" value="1"/>
</dbReference>
<dbReference type="GO" id="GO:0004252">
    <property type="term" value="F:serine-type endopeptidase activity"/>
    <property type="evidence" value="ECO:0007669"/>
    <property type="project" value="InterPro"/>
</dbReference>
<evidence type="ECO:0000259" key="5">
    <source>
        <dbReference type="PROSITE" id="PS50240"/>
    </source>
</evidence>
<protein>
    <submittedName>
        <fullName evidence="7">Kallikrein-6</fullName>
    </submittedName>
</protein>